<evidence type="ECO:0000256" key="4">
    <source>
        <dbReference type="ARBA" id="ARBA00023239"/>
    </source>
</evidence>
<sequence length="156" mass="16524">MPTGSCFCGGIKVEYSGEPAMTALCHCADCRKISGGNYSNNIVVPSSNFKITEGKPKEISKTADTGKSITSCFCQDCVQMSSEVETDDIVLEGTTLFRYGDSFGGPDGMRIIKAGILDDVNIINNTKPGAELFAPERIKWVAALDGAGQVDAMPPS</sequence>
<dbReference type="PANTHER" id="PTHR33337">
    <property type="entry name" value="GFA DOMAIN-CONTAINING PROTEIN"/>
    <property type="match status" value="1"/>
</dbReference>
<dbReference type="GO" id="GO:0046872">
    <property type="term" value="F:metal ion binding"/>
    <property type="evidence" value="ECO:0007669"/>
    <property type="project" value="UniProtKB-KW"/>
</dbReference>
<evidence type="ECO:0000256" key="3">
    <source>
        <dbReference type="ARBA" id="ARBA00022833"/>
    </source>
</evidence>
<comment type="similarity">
    <text evidence="1">Belongs to the Gfa family.</text>
</comment>
<comment type="caution">
    <text evidence="6">The sequence shown here is derived from an EMBL/GenBank/DDBJ whole genome shotgun (WGS) entry which is preliminary data.</text>
</comment>
<keyword evidence="3" id="KW-0862">Zinc</keyword>
<proteinExistence type="inferred from homology"/>
<dbReference type="PANTHER" id="PTHR33337:SF30">
    <property type="entry name" value="DUF636 DOMAIN PROTEIN (AFU_ORTHOLOGUE AFUA_1G03180)"/>
    <property type="match status" value="1"/>
</dbReference>
<dbReference type="SUPFAM" id="SSF51316">
    <property type="entry name" value="Mss4-like"/>
    <property type="match status" value="1"/>
</dbReference>
<dbReference type="InterPro" id="IPR011057">
    <property type="entry name" value="Mss4-like_sf"/>
</dbReference>
<evidence type="ECO:0000313" key="6">
    <source>
        <dbReference type="EMBL" id="KAJ9608176.1"/>
    </source>
</evidence>
<dbReference type="EMBL" id="JAPDRK010000010">
    <property type="protein sequence ID" value="KAJ9608176.1"/>
    <property type="molecule type" value="Genomic_DNA"/>
</dbReference>
<evidence type="ECO:0000259" key="5">
    <source>
        <dbReference type="PROSITE" id="PS51891"/>
    </source>
</evidence>
<dbReference type="Pfam" id="PF04828">
    <property type="entry name" value="GFA"/>
    <property type="match status" value="1"/>
</dbReference>
<dbReference type="Gene3D" id="3.90.1590.10">
    <property type="entry name" value="glutathione-dependent formaldehyde- activating enzyme (gfa)"/>
    <property type="match status" value="1"/>
</dbReference>
<organism evidence="6 7">
    <name type="scientific">Cladophialophora chaetospira</name>
    <dbReference type="NCBI Taxonomy" id="386627"/>
    <lineage>
        <taxon>Eukaryota</taxon>
        <taxon>Fungi</taxon>
        <taxon>Dikarya</taxon>
        <taxon>Ascomycota</taxon>
        <taxon>Pezizomycotina</taxon>
        <taxon>Eurotiomycetes</taxon>
        <taxon>Chaetothyriomycetidae</taxon>
        <taxon>Chaetothyriales</taxon>
        <taxon>Herpotrichiellaceae</taxon>
        <taxon>Cladophialophora</taxon>
    </lineage>
</organism>
<dbReference type="InterPro" id="IPR006913">
    <property type="entry name" value="CENP-V/GFA"/>
</dbReference>
<reference evidence="6" key="1">
    <citation type="submission" date="2022-10" db="EMBL/GenBank/DDBJ databases">
        <title>Culturing micro-colonial fungi from biological soil crusts in the Mojave desert and describing Neophaeococcomyces mojavensis, and introducing the new genera and species Taxawa tesnikishii.</title>
        <authorList>
            <person name="Kurbessoian T."/>
            <person name="Stajich J.E."/>
        </authorList>
    </citation>
    <scope>NUCLEOTIDE SEQUENCE</scope>
    <source>
        <strain evidence="6">TK_41</strain>
    </source>
</reference>
<accession>A0AA38X7T8</accession>
<gene>
    <name evidence="6" type="ORF">H2200_007164</name>
</gene>
<evidence type="ECO:0000256" key="1">
    <source>
        <dbReference type="ARBA" id="ARBA00005495"/>
    </source>
</evidence>
<dbReference type="GO" id="GO:0016846">
    <property type="term" value="F:carbon-sulfur lyase activity"/>
    <property type="evidence" value="ECO:0007669"/>
    <property type="project" value="InterPro"/>
</dbReference>
<keyword evidence="2" id="KW-0479">Metal-binding</keyword>
<name>A0AA38X7T8_9EURO</name>
<evidence type="ECO:0000256" key="2">
    <source>
        <dbReference type="ARBA" id="ARBA00022723"/>
    </source>
</evidence>
<protein>
    <recommendedName>
        <fullName evidence="5">CENP-V/GFA domain-containing protein</fullName>
    </recommendedName>
</protein>
<dbReference type="Proteomes" id="UP001172673">
    <property type="component" value="Unassembled WGS sequence"/>
</dbReference>
<keyword evidence="4" id="KW-0456">Lyase</keyword>
<feature type="domain" description="CENP-V/GFA" evidence="5">
    <location>
        <begin position="2"/>
        <end position="134"/>
    </location>
</feature>
<dbReference type="AlphaFoldDB" id="A0AA38X7T8"/>
<dbReference type="PROSITE" id="PS51891">
    <property type="entry name" value="CENP_V_GFA"/>
    <property type="match status" value="1"/>
</dbReference>
<evidence type="ECO:0000313" key="7">
    <source>
        <dbReference type="Proteomes" id="UP001172673"/>
    </source>
</evidence>
<keyword evidence="7" id="KW-1185">Reference proteome</keyword>